<reference evidence="5" key="1">
    <citation type="submission" date="2009-07" db="EMBL/GenBank/DDBJ databases">
        <authorList>
            <person name="Weinstock G."/>
            <person name="Sodergren E."/>
            <person name="Clifton S."/>
            <person name="Fulton L."/>
            <person name="Fulton B."/>
            <person name="Courtney L."/>
            <person name="Fronick C."/>
            <person name="Harrison M."/>
            <person name="Strong C."/>
            <person name="Farmer C."/>
            <person name="Delahaunty K."/>
            <person name="Markovic C."/>
            <person name="Hall O."/>
            <person name="Minx P."/>
            <person name="Tomlinson C."/>
            <person name="Mitreva M."/>
            <person name="Nelson J."/>
            <person name="Hou S."/>
            <person name="Wollam A."/>
            <person name="Pepin K.H."/>
            <person name="Johnson M."/>
            <person name="Bhonagiri V."/>
            <person name="Nash W.E."/>
            <person name="Warren W."/>
            <person name="Chinwalla A."/>
            <person name="Mardis E.R."/>
            <person name="Wilson R.K."/>
        </authorList>
    </citation>
    <scope>NUCLEOTIDE SEQUENCE [LARGE SCALE GENOMIC DNA]</scope>
    <source>
        <strain evidence="5">DSM 14469</strain>
    </source>
</reference>
<keyword evidence="6" id="KW-1185">Reference proteome</keyword>
<organism evidence="5 6">
    <name type="scientific">Marvinbryantia formatexigens DSM 14469</name>
    <dbReference type="NCBI Taxonomy" id="478749"/>
    <lineage>
        <taxon>Bacteria</taxon>
        <taxon>Bacillati</taxon>
        <taxon>Bacillota</taxon>
        <taxon>Clostridia</taxon>
        <taxon>Lachnospirales</taxon>
        <taxon>Lachnospiraceae</taxon>
        <taxon>Marvinbryantia</taxon>
    </lineage>
</organism>
<dbReference type="InterPro" id="IPR029058">
    <property type="entry name" value="AB_hydrolase_fold"/>
</dbReference>
<dbReference type="Gene3D" id="3.40.50.1820">
    <property type="entry name" value="alpha/beta hydrolase"/>
    <property type="match status" value="1"/>
</dbReference>
<dbReference type="SUPFAM" id="SSF53474">
    <property type="entry name" value="alpha/beta-Hydrolases"/>
    <property type="match status" value="1"/>
</dbReference>
<dbReference type="PANTHER" id="PTHR43037:SF5">
    <property type="entry name" value="FERULOYL ESTERASE"/>
    <property type="match status" value="1"/>
</dbReference>
<dbReference type="EMBL" id="ACCL02000002">
    <property type="protein sequence ID" value="EET62478.1"/>
    <property type="molecule type" value="Genomic_DNA"/>
</dbReference>
<evidence type="ECO:0000313" key="5">
    <source>
        <dbReference type="EMBL" id="EET62478.1"/>
    </source>
</evidence>
<protein>
    <recommendedName>
        <fullName evidence="4">Peptidase S9 prolyl oligopeptidase catalytic domain-containing protein</fullName>
    </recommendedName>
</protein>
<evidence type="ECO:0000256" key="1">
    <source>
        <dbReference type="ARBA" id="ARBA00022729"/>
    </source>
</evidence>
<keyword evidence="1 3" id="KW-0732">Signal</keyword>
<dbReference type="GO" id="GO:0008236">
    <property type="term" value="F:serine-type peptidase activity"/>
    <property type="evidence" value="ECO:0007669"/>
    <property type="project" value="InterPro"/>
</dbReference>
<dbReference type="AlphaFoldDB" id="C6LA71"/>
<feature type="signal peptide" evidence="3">
    <location>
        <begin position="1"/>
        <end position="31"/>
    </location>
</feature>
<accession>C6LA71</accession>
<evidence type="ECO:0000313" key="6">
    <source>
        <dbReference type="Proteomes" id="UP000005561"/>
    </source>
</evidence>
<dbReference type="GO" id="GO:0006508">
    <property type="term" value="P:proteolysis"/>
    <property type="evidence" value="ECO:0007669"/>
    <property type="project" value="InterPro"/>
</dbReference>
<evidence type="ECO:0000256" key="3">
    <source>
        <dbReference type="SAM" id="SignalP"/>
    </source>
</evidence>
<comment type="caution">
    <text evidence="5">The sequence shown here is derived from an EMBL/GenBank/DDBJ whole genome shotgun (WGS) entry which is preliminary data.</text>
</comment>
<evidence type="ECO:0000256" key="2">
    <source>
        <dbReference type="ARBA" id="ARBA00022801"/>
    </source>
</evidence>
<name>C6LA71_9FIRM</name>
<dbReference type="PANTHER" id="PTHR43037">
    <property type="entry name" value="UNNAMED PRODUCT-RELATED"/>
    <property type="match status" value="1"/>
</dbReference>
<keyword evidence="2" id="KW-0378">Hydrolase</keyword>
<dbReference type="InterPro" id="IPR050955">
    <property type="entry name" value="Plant_Biomass_Hydrol_Est"/>
</dbReference>
<proteinExistence type="predicted"/>
<feature type="chain" id="PRO_5038703647" description="Peptidase S9 prolyl oligopeptidase catalytic domain-containing protein" evidence="3">
    <location>
        <begin position="32"/>
        <end position="287"/>
    </location>
</feature>
<evidence type="ECO:0000259" key="4">
    <source>
        <dbReference type="Pfam" id="PF00326"/>
    </source>
</evidence>
<feature type="domain" description="Peptidase S9 prolyl oligopeptidase catalytic" evidence="4">
    <location>
        <begin position="143"/>
        <end position="197"/>
    </location>
</feature>
<dbReference type="eggNOG" id="COG4099">
    <property type="taxonomic scope" value="Bacteria"/>
</dbReference>
<dbReference type="Proteomes" id="UP000005561">
    <property type="component" value="Unassembled WGS sequence"/>
</dbReference>
<dbReference type="OrthoDB" id="9777383at2"/>
<dbReference type="InterPro" id="IPR001375">
    <property type="entry name" value="Peptidase_S9_cat"/>
</dbReference>
<sequence>MDYRRMANMKKTKISAGLAALFLAAFVTVCGQPEALAKDTFVPSETTAQETESISGRVTAGTEEYSGFLMDNVLHSENDGDIHYHIYIPDSYDGSESYALFVTLPGYEGLYFQGVGVNLESEDFAFEAQKYNENMIIAAPQLNDWGETSADQTIALIRYLLQRYNIDTGRVYANGYSGGGETMSLVLEKAPELFTAYLHCSSRWDGDYEPVVEKRLPVYLAIGEDDEYYGSGPTREAYESLRNLYLEQGLSETEIDHLLVLDIKDSSYFTERGISNQHGGGAEYVHT</sequence>
<dbReference type="Pfam" id="PF00326">
    <property type="entry name" value="Peptidase_S9"/>
    <property type="match status" value="1"/>
</dbReference>
<gene>
    <name evidence="5" type="ORF">BRYFOR_05513</name>
</gene>